<dbReference type="InterPro" id="IPR036291">
    <property type="entry name" value="NAD(P)-bd_dom_sf"/>
</dbReference>
<evidence type="ECO:0000256" key="2">
    <source>
        <dbReference type="ARBA" id="ARBA00022793"/>
    </source>
</evidence>
<evidence type="ECO:0000259" key="5">
    <source>
        <dbReference type="Pfam" id="PF01370"/>
    </source>
</evidence>
<sequence>MPTKQIAPQDLDHVLQHAESAFMALRGARVFITGGTGFFGHWMLESMLHANRALNLRLHATVLTRSAASFRARSPHIALDPALLLLEGDITSFRFPIAPYTHIVHAATDSGGKQGERPAYVLANSILDGTRRVLEFARECGASRLLYTSTGAVYGRTTTLMRTPETFLSGPDPLALSSTYDEAKRMSENLCVAYSDQTPLEPVIARCFAFVGPHLPLDAHFAVGNFLRSAIRNETIVIRSDGTPRRSWLYMADLAVWLWTLLVRGQANRAYNVGSDHGMSIADAARLTASTLRPELEVRIEGSVDLNHPLNSYVPAVDRARNELGLEVRVSLDEALRRTASWHGYVPEPMLIQ</sequence>
<dbReference type="InterPro" id="IPR001509">
    <property type="entry name" value="Epimerase_deHydtase"/>
</dbReference>
<feature type="domain" description="NAD-dependent epimerase/dehydratase" evidence="5">
    <location>
        <begin position="30"/>
        <end position="274"/>
    </location>
</feature>
<dbReference type="EMBL" id="FNVA01000001">
    <property type="protein sequence ID" value="SEF53727.1"/>
    <property type="molecule type" value="Genomic_DNA"/>
</dbReference>
<evidence type="ECO:0000256" key="4">
    <source>
        <dbReference type="ARBA" id="ARBA00023239"/>
    </source>
</evidence>
<evidence type="ECO:0000256" key="3">
    <source>
        <dbReference type="ARBA" id="ARBA00023027"/>
    </source>
</evidence>
<accession>A0A1H5SV62</accession>
<evidence type="ECO:0000313" key="7">
    <source>
        <dbReference type="Proteomes" id="UP000236728"/>
    </source>
</evidence>
<dbReference type="InterPro" id="IPR044516">
    <property type="entry name" value="UXS-like"/>
</dbReference>
<dbReference type="PANTHER" id="PTHR43078:SF6">
    <property type="entry name" value="UDP-GLUCURONIC ACID DECARBOXYLASE 1"/>
    <property type="match status" value="1"/>
</dbReference>
<evidence type="ECO:0000256" key="1">
    <source>
        <dbReference type="ARBA" id="ARBA00001911"/>
    </source>
</evidence>
<name>A0A1H5SV62_9BACT</name>
<reference evidence="6 7" key="1">
    <citation type="submission" date="2016-10" db="EMBL/GenBank/DDBJ databases">
        <authorList>
            <person name="de Groot N.N."/>
        </authorList>
    </citation>
    <scope>NUCLEOTIDE SEQUENCE [LARGE SCALE GENOMIC DNA]</scope>
    <source>
        <strain evidence="6 7">DSM 22489</strain>
    </source>
</reference>
<dbReference type="GO" id="GO:0042732">
    <property type="term" value="P:D-xylose metabolic process"/>
    <property type="evidence" value="ECO:0007669"/>
    <property type="project" value="InterPro"/>
</dbReference>
<dbReference type="Gene3D" id="3.40.50.720">
    <property type="entry name" value="NAD(P)-binding Rossmann-like Domain"/>
    <property type="match status" value="1"/>
</dbReference>
<evidence type="ECO:0000313" key="6">
    <source>
        <dbReference type="EMBL" id="SEF53727.1"/>
    </source>
</evidence>
<dbReference type="Gene3D" id="3.90.25.10">
    <property type="entry name" value="UDP-galactose 4-epimerase, domain 1"/>
    <property type="match status" value="1"/>
</dbReference>
<keyword evidence="2" id="KW-0210">Decarboxylase</keyword>
<dbReference type="GO" id="GO:0005737">
    <property type="term" value="C:cytoplasm"/>
    <property type="evidence" value="ECO:0007669"/>
    <property type="project" value="TreeGrafter"/>
</dbReference>
<keyword evidence="4" id="KW-0456">Lyase</keyword>
<gene>
    <name evidence="6" type="ORF">SAMN05421819_0345</name>
</gene>
<keyword evidence="3" id="KW-0520">NAD</keyword>
<dbReference type="Proteomes" id="UP000236728">
    <property type="component" value="Unassembled WGS sequence"/>
</dbReference>
<dbReference type="PANTHER" id="PTHR43078">
    <property type="entry name" value="UDP-GLUCURONIC ACID DECARBOXYLASE-RELATED"/>
    <property type="match status" value="1"/>
</dbReference>
<dbReference type="Pfam" id="PF01370">
    <property type="entry name" value="Epimerase"/>
    <property type="match status" value="1"/>
</dbReference>
<dbReference type="OrthoDB" id="9811743at2"/>
<comment type="cofactor">
    <cofactor evidence="1">
        <name>NAD(+)</name>
        <dbReference type="ChEBI" id="CHEBI:57540"/>
    </cofactor>
</comment>
<dbReference type="GO" id="GO:0070403">
    <property type="term" value="F:NAD+ binding"/>
    <property type="evidence" value="ECO:0007669"/>
    <property type="project" value="InterPro"/>
</dbReference>
<organism evidence="6 7">
    <name type="scientific">Bryocella elongata</name>
    <dbReference type="NCBI Taxonomy" id="863522"/>
    <lineage>
        <taxon>Bacteria</taxon>
        <taxon>Pseudomonadati</taxon>
        <taxon>Acidobacteriota</taxon>
        <taxon>Terriglobia</taxon>
        <taxon>Terriglobales</taxon>
        <taxon>Acidobacteriaceae</taxon>
        <taxon>Bryocella</taxon>
    </lineage>
</organism>
<protein>
    <submittedName>
        <fullName evidence="6">dTDP-glucose 4,6-dehydratase</fullName>
    </submittedName>
</protein>
<dbReference type="RefSeq" id="WP_103931289.1">
    <property type="nucleotide sequence ID" value="NZ_FNVA01000001.1"/>
</dbReference>
<dbReference type="AlphaFoldDB" id="A0A1H5SV62"/>
<dbReference type="SUPFAM" id="SSF51735">
    <property type="entry name" value="NAD(P)-binding Rossmann-fold domains"/>
    <property type="match status" value="1"/>
</dbReference>
<proteinExistence type="predicted"/>
<keyword evidence="7" id="KW-1185">Reference proteome</keyword>
<dbReference type="GO" id="GO:0048040">
    <property type="term" value="F:UDP-glucuronate decarboxylase activity"/>
    <property type="evidence" value="ECO:0007669"/>
    <property type="project" value="TreeGrafter"/>
</dbReference>